<sequence>MMRNQLRPLKHKTVIVTGYVTDYVLRYSSTSNNNYIRNLRILLTHVYINGIFVSHIWLIERRRLLKDVEALMNEKVKFKAKVICYLKIGEVGMVEDYGIERKTRLVHADHYQVKYD</sequence>
<keyword evidence="1" id="KW-0472">Membrane</keyword>
<feature type="transmembrane region" description="Helical" evidence="1">
    <location>
        <begin position="39"/>
        <end position="59"/>
    </location>
</feature>
<organism evidence="2 3">
    <name type="scientific">Staphylococcus pettenkoferi</name>
    <dbReference type="NCBI Taxonomy" id="170573"/>
    <lineage>
        <taxon>Bacteria</taxon>
        <taxon>Bacillati</taxon>
        <taxon>Bacillota</taxon>
        <taxon>Bacilli</taxon>
        <taxon>Bacillales</taxon>
        <taxon>Staphylococcaceae</taxon>
        <taxon>Staphylococcus</taxon>
    </lineage>
</organism>
<evidence type="ECO:0000313" key="3">
    <source>
        <dbReference type="Proteomes" id="UP000235748"/>
    </source>
</evidence>
<name>A0A2N6QHI7_9STAP</name>
<proteinExistence type="predicted"/>
<comment type="caution">
    <text evidence="2">The sequence shown here is derived from an EMBL/GenBank/DDBJ whole genome shotgun (WGS) entry which is preliminary data.</text>
</comment>
<dbReference type="Proteomes" id="UP000235748">
    <property type="component" value="Unassembled WGS sequence"/>
</dbReference>
<reference evidence="2 3" key="1">
    <citation type="submission" date="2017-09" db="EMBL/GenBank/DDBJ databases">
        <title>Bacterial strain isolated from the female urinary microbiota.</title>
        <authorList>
            <person name="Thomas-White K."/>
            <person name="Kumar N."/>
            <person name="Forster S."/>
            <person name="Putonti C."/>
            <person name="Lawley T."/>
            <person name="Wolfe A.J."/>
        </authorList>
    </citation>
    <scope>NUCLEOTIDE SEQUENCE [LARGE SCALE GENOMIC DNA]</scope>
    <source>
        <strain evidence="2 3">UMB0834</strain>
    </source>
</reference>
<protein>
    <submittedName>
        <fullName evidence="2">Uncharacterized protein</fullName>
    </submittedName>
</protein>
<keyword evidence="1" id="KW-0812">Transmembrane</keyword>
<evidence type="ECO:0000256" key="1">
    <source>
        <dbReference type="SAM" id="Phobius"/>
    </source>
</evidence>
<evidence type="ECO:0000313" key="2">
    <source>
        <dbReference type="EMBL" id="PMC19051.1"/>
    </source>
</evidence>
<dbReference type="AlphaFoldDB" id="A0A2N6QHI7"/>
<keyword evidence="1" id="KW-1133">Transmembrane helix</keyword>
<gene>
    <name evidence="2" type="ORF">CJ235_07225</name>
</gene>
<dbReference type="EMBL" id="PNGG01000003">
    <property type="protein sequence ID" value="PMC19051.1"/>
    <property type="molecule type" value="Genomic_DNA"/>
</dbReference>
<accession>A0A2N6QHI7</accession>